<dbReference type="EMBL" id="BSSV01000005">
    <property type="protein sequence ID" value="GLX86242.1"/>
    <property type="molecule type" value="Genomic_DNA"/>
</dbReference>
<dbReference type="SUPFAM" id="SSF52833">
    <property type="entry name" value="Thioredoxin-like"/>
    <property type="match status" value="1"/>
</dbReference>
<dbReference type="PROSITE" id="PS00195">
    <property type="entry name" value="GLUTAREDOXIN_1"/>
    <property type="match status" value="1"/>
</dbReference>
<protein>
    <recommendedName>
        <fullName evidence="2">Glutaredoxin domain-containing protein</fullName>
    </recommendedName>
</protein>
<proteinExistence type="predicted"/>
<feature type="domain" description="Glutaredoxin" evidence="2">
    <location>
        <begin position="54"/>
        <end position="102"/>
    </location>
</feature>
<dbReference type="Gene3D" id="3.40.30.10">
    <property type="entry name" value="Glutaredoxin"/>
    <property type="match status" value="1"/>
</dbReference>
<evidence type="ECO:0000313" key="4">
    <source>
        <dbReference type="Proteomes" id="UP001157134"/>
    </source>
</evidence>
<feature type="transmembrane region" description="Helical" evidence="1">
    <location>
        <begin position="6"/>
        <end position="24"/>
    </location>
</feature>
<dbReference type="InterPro" id="IPR002109">
    <property type="entry name" value="Glutaredoxin"/>
</dbReference>
<dbReference type="InterPro" id="IPR036249">
    <property type="entry name" value="Thioredoxin-like_sf"/>
</dbReference>
<dbReference type="PROSITE" id="PS51354">
    <property type="entry name" value="GLUTAREDOXIN_2"/>
    <property type="match status" value="1"/>
</dbReference>
<keyword evidence="1" id="KW-0472">Membrane</keyword>
<organism evidence="3 4">
    <name type="scientific">Thalassotalea loyana</name>
    <dbReference type="NCBI Taxonomy" id="280483"/>
    <lineage>
        <taxon>Bacteria</taxon>
        <taxon>Pseudomonadati</taxon>
        <taxon>Pseudomonadota</taxon>
        <taxon>Gammaproteobacteria</taxon>
        <taxon>Alteromonadales</taxon>
        <taxon>Colwelliaceae</taxon>
        <taxon>Thalassotalea</taxon>
    </lineage>
</organism>
<gene>
    <name evidence="3" type="ORF">tloyanaT_24950</name>
</gene>
<sequence length="140" mass="15537">MNSKPLIYGAFLTVLAIGTAFSIYKFSQKTEVKNGVVEIDNRQAFSTQAEVTAILYGKTTCPYCKQAVAELDRQGIKYIYKNIKDSKEALNEFAALDGNAIPLLITRKLRITGFDPQWYSKAVLVDSDLSEFAPTGTQNL</sequence>
<dbReference type="Proteomes" id="UP001157134">
    <property type="component" value="Unassembled WGS sequence"/>
</dbReference>
<accession>A0ABQ6HFA4</accession>
<dbReference type="RefSeq" id="WP_284299058.1">
    <property type="nucleotide sequence ID" value="NZ_BSSV01000005.1"/>
</dbReference>
<comment type="caution">
    <text evidence="3">The sequence shown here is derived from an EMBL/GenBank/DDBJ whole genome shotgun (WGS) entry which is preliminary data.</text>
</comment>
<keyword evidence="1" id="KW-0812">Transmembrane</keyword>
<dbReference type="InterPro" id="IPR011767">
    <property type="entry name" value="GLR_AS"/>
</dbReference>
<keyword evidence="4" id="KW-1185">Reference proteome</keyword>
<evidence type="ECO:0000313" key="3">
    <source>
        <dbReference type="EMBL" id="GLX86242.1"/>
    </source>
</evidence>
<evidence type="ECO:0000256" key="1">
    <source>
        <dbReference type="SAM" id="Phobius"/>
    </source>
</evidence>
<reference evidence="3 4" key="1">
    <citation type="submission" date="2023-03" db="EMBL/GenBank/DDBJ databases">
        <title>Thalassotalea loyana LMG 22536T draft genome sequence.</title>
        <authorList>
            <person name="Sawabe T."/>
        </authorList>
    </citation>
    <scope>NUCLEOTIDE SEQUENCE [LARGE SCALE GENOMIC DNA]</scope>
    <source>
        <strain evidence="3 4">LMG 22536</strain>
    </source>
</reference>
<evidence type="ECO:0000259" key="2">
    <source>
        <dbReference type="Pfam" id="PF00462"/>
    </source>
</evidence>
<keyword evidence="1" id="KW-1133">Transmembrane helix</keyword>
<dbReference type="Pfam" id="PF00462">
    <property type="entry name" value="Glutaredoxin"/>
    <property type="match status" value="1"/>
</dbReference>
<name>A0ABQ6HFA4_9GAMM</name>
<dbReference type="CDD" id="cd02976">
    <property type="entry name" value="NrdH"/>
    <property type="match status" value="1"/>
</dbReference>